<proteinExistence type="predicted"/>
<dbReference type="Gene3D" id="1.10.287.130">
    <property type="match status" value="1"/>
</dbReference>
<dbReference type="Gene3D" id="3.30.565.10">
    <property type="entry name" value="Histidine kinase-like ATPase, C-terminal domain"/>
    <property type="match status" value="1"/>
</dbReference>
<comment type="catalytic activity">
    <reaction evidence="1">
        <text>ATP + protein L-histidine = ADP + protein N-phospho-L-histidine.</text>
        <dbReference type="EC" id="2.7.13.3"/>
    </reaction>
</comment>
<keyword evidence="6" id="KW-0812">Transmembrane</keyword>
<sequence>MDALPYPVLCKDAQGAYLAVNDAYESRFGVQRAQLLGRSLLQTRHIDVDWEQAHQAHLRVLSSRAAERDERVLPAIGGERLCRIHRIPVQLPNGQAALLVVIADMEEARAPQWQDNGIGLKQAANWDANLLSLMSHEIRTPMSGLLGTLELLDHPHLSERQRMLLRVAGEAARSLLHVIDDVLDYARIEAGRLAIACKPFNLRQVIDNVVRARLSQATINGARIDARIDSDVATYLKGDGERLRHLLDDLLRYALKFTFDGDVRVEVRVIEEADGRQDIEIGVAGAGGEMGAEHWAALFDPSAEAAGSIDRSGAADGLELVIAHRLCSLMDLSIGHQSEPDQSARIMLRGRFVMAGAAEREDASFAITPDSGSTKLSEELRILVAEDHAIVREVLHRQLETLGWLCDVVADGEEALAALSARSYALLITDCHMPKMDGFELARRIRAGEMGSRLPIIALTANVLVDQERRCIEAGMDDMMAKPLRLATLADKLNHWIGRSMLSASVVSDAISDETDGSDIAQVKTCLSKVFGDSYVAVLKDYVELTQSERERLNAALRVMDIDKVREVAHSVRGIAAFFGASQLAEVASSVESDQPTSDMLMRARQLESDLGGFMSALKQSQQT</sequence>
<dbReference type="EC" id="2.7.13.3" evidence="3"/>
<dbReference type="InterPro" id="IPR036097">
    <property type="entry name" value="HisK_dim/P_sf"/>
</dbReference>
<dbReference type="PANTHER" id="PTHR45339">
    <property type="entry name" value="HYBRID SIGNAL TRANSDUCTION HISTIDINE KINASE J"/>
    <property type="match status" value="1"/>
</dbReference>
<evidence type="ECO:0000256" key="11">
    <source>
        <dbReference type="ARBA" id="ARBA00023136"/>
    </source>
</evidence>
<evidence type="ECO:0000259" key="17">
    <source>
        <dbReference type="PROSITE" id="PS50894"/>
    </source>
</evidence>
<dbReference type="Gene3D" id="3.40.50.2300">
    <property type="match status" value="1"/>
</dbReference>
<dbReference type="RefSeq" id="WP_379984438.1">
    <property type="nucleotide sequence ID" value="NZ_JADIKD010000012.1"/>
</dbReference>
<evidence type="ECO:0000256" key="7">
    <source>
        <dbReference type="ARBA" id="ARBA00022741"/>
    </source>
</evidence>
<dbReference type="Gene3D" id="1.20.120.160">
    <property type="entry name" value="HPT domain"/>
    <property type="match status" value="1"/>
</dbReference>
<dbReference type="Pfam" id="PF00072">
    <property type="entry name" value="Response_reg"/>
    <property type="match status" value="1"/>
</dbReference>
<dbReference type="PROSITE" id="PS50110">
    <property type="entry name" value="RESPONSE_REGULATORY"/>
    <property type="match status" value="1"/>
</dbReference>
<dbReference type="SUPFAM" id="SSF47226">
    <property type="entry name" value="Histidine-containing phosphotransfer domain, HPT domain"/>
    <property type="match status" value="1"/>
</dbReference>
<dbReference type="InterPro" id="IPR005467">
    <property type="entry name" value="His_kinase_dom"/>
</dbReference>
<gene>
    <name evidence="18" type="ORF">ISS97_19815</name>
</gene>
<feature type="domain" description="Response regulatory" evidence="15">
    <location>
        <begin position="381"/>
        <end position="497"/>
    </location>
</feature>
<dbReference type="EMBL" id="JADIKD010000012">
    <property type="protein sequence ID" value="MFK2919520.1"/>
    <property type="molecule type" value="Genomic_DNA"/>
</dbReference>
<evidence type="ECO:0000256" key="12">
    <source>
        <dbReference type="PROSITE-ProRule" id="PRU00110"/>
    </source>
</evidence>
<keyword evidence="19" id="KW-1185">Reference proteome</keyword>
<keyword evidence="8" id="KW-0067">ATP-binding</keyword>
<dbReference type="InterPro" id="IPR000014">
    <property type="entry name" value="PAS"/>
</dbReference>
<dbReference type="Pfam" id="PF02518">
    <property type="entry name" value="HATPase_c"/>
    <property type="match status" value="1"/>
</dbReference>
<dbReference type="InterPro" id="IPR003594">
    <property type="entry name" value="HATPase_dom"/>
</dbReference>
<dbReference type="InterPro" id="IPR003661">
    <property type="entry name" value="HisK_dim/P_dom"/>
</dbReference>
<keyword evidence="5 13" id="KW-0597">Phosphoprotein</keyword>
<comment type="subcellular location">
    <subcellularLocation>
        <location evidence="2">Cell membrane</location>
        <topology evidence="2">Multi-pass membrane protein</topology>
    </subcellularLocation>
</comment>
<dbReference type="CDD" id="cd17546">
    <property type="entry name" value="REC_hyHK_CKI1_RcsC-like"/>
    <property type="match status" value="1"/>
</dbReference>
<keyword evidence="7" id="KW-0547">Nucleotide-binding</keyword>
<dbReference type="InterPro" id="IPR036890">
    <property type="entry name" value="HATPase_C_sf"/>
</dbReference>
<dbReference type="SMART" id="SM00388">
    <property type="entry name" value="HisKA"/>
    <property type="match status" value="1"/>
</dbReference>
<evidence type="ECO:0000256" key="5">
    <source>
        <dbReference type="ARBA" id="ARBA00022553"/>
    </source>
</evidence>
<dbReference type="InterPro" id="IPR011006">
    <property type="entry name" value="CheY-like_superfamily"/>
</dbReference>
<feature type="modified residue" description="Phosphohistidine" evidence="12">
    <location>
        <position position="570"/>
    </location>
</feature>
<evidence type="ECO:0000256" key="1">
    <source>
        <dbReference type="ARBA" id="ARBA00000085"/>
    </source>
</evidence>
<dbReference type="PANTHER" id="PTHR45339:SF1">
    <property type="entry name" value="HYBRID SIGNAL TRANSDUCTION HISTIDINE KINASE J"/>
    <property type="match status" value="1"/>
</dbReference>
<evidence type="ECO:0000259" key="14">
    <source>
        <dbReference type="PROSITE" id="PS50109"/>
    </source>
</evidence>
<evidence type="ECO:0000313" key="18">
    <source>
        <dbReference type="EMBL" id="MFK2919520.1"/>
    </source>
</evidence>
<dbReference type="NCBIfam" id="TIGR00229">
    <property type="entry name" value="sensory_box"/>
    <property type="match status" value="1"/>
</dbReference>
<accession>A0ABW8KA59</accession>
<dbReference type="SUPFAM" id="SSF55874">
    <property type="entry name" value="ATPase domain of HSP90 chaperone/DNA topoisomerase II/histidine kinase"/>
    <property type="match status" value="1"/>
</dbReference>
<feature type="domain" description="PAS" evidence="16">
    <location>
        <begin position="1"/>
        <end position="41"/>
    </location>
</feature>
<evidence type="ECO:0000256" key="10">
    <source>
        <dbReference type="ARBA" id="ARBA00023012"/>
    </source>
</evidence>
<protein>
    <recommendedName>
        <fullName evidence="3">histidine kinase</fullName>
        <ecNumber evidence="3">2.7.13.3</ecNumber>
    </recommendedName>
</protein>
<dbReference type="Proteomes" id="UP001620408">
    <property type="component" value="Unassembled WGS sequence"/>
</dbReference>
<dbReference type="InterPro" id="IPR035965">
    <property type="entry name" value="PAS-like_dom_sf"/>
</dbReference>
<evidence type="ECO:0000256" key="3">
    <source>
        <dbReference type="ARBA" id="ARBA00012438"/>
    </source>
</evidence>
<name>A0ABW8KA59_9GAMM</name>
<evidence type="ECO:0000259" key="16">
    <source>
        <dbReference type="PROSITE" id="PS50112"/>
    </source>
</evidence>
<keyword evidence="9" id="KW-1133">Transmembrane helix</keyword>
<dbReference type="CDD" id="cd00130">
    <property type="entry name" value="PAS"/>
    <property type="match status" value="1"/>
</dbReference>
<keyword evidence="10" id="KW-0902">Two-component regulatory system</keyword>
<evidence type="ECO:0000256" key="4">
    <source>
        <dbReference type="ARBA" id="ARBA00022475"/>
    </source>
</evidence>
<evidence type="ECO:0000256" key="8">
    <source>
        <dbReference type="ARBA" id="ARBA00022840"/>
    </source>
</evidence>
<evidence type="ECO:0000313" key="19">
    <source>
        <dbReference type="Proteomes" id="UP001620408"/>
    </source>
</evidence>
<evidence type="ECO:0000256" key="13">
    <source>
        <dbReference type="PROSITE-ProRule" id="PRU00169"/>
    </source>
</evidence>
<dbReference type="Pfam" id="PF01627">
    <property type="entry name" value="Hpt"/>
    <property type="match status" value="1"/>
</dbReference>
<dbReference type="SUPFAM" id="SSF47384">
    <property type="entry name" value="Homodimeric domain of signal transducing histidine kinase"/>
    <property type="match status" value="1"/>
</dbReference>
<dbReference type="SUPFAM" id="SSF55785">
    <property type="entry name" value="PYP-like sensor domain (PAS domain)"/>
    <property type="match status" value="1"/>
</dbReference>
<keyword evidence="11" id="KW-0472">Membrane</keyword>
<dbReference type="Pfam" id="PF08448">
    <property type="entry name" value="PAS_4"/>
    <property type="match status" value="1"/>
</dbReference>
<dbReference type="Gene3D" id="3.30.450.20">
    <property type="entry name" value="PAS domain"/>
    <property type="match status" value="1"/>
</dbReference>
<feature type="modified residue" description="4-aspartylphosphate" evidence="13">
    <location>
        <position position="430"/>
    </location>
</feature>
<dbReference type="CDD" id="cd00082">
    <property type="entry name" value="HisKA"/>
    <property type="match status" value="1"/>
</dbReference>
<dbReference type="InterPro" id="IPR036641">
    <property type="entry name" value="HPT_dom_sf"/>
</dbReference>
<reference evidence="18 19" key="1">
    <citation type="submission" date="2020-10" db="EMBL/GenBank/DDBJ databases">
        <title>Phylogeny of dyella-like bacteria.</title>
        <authorList>
            <person name="Fu J."/>
        </authorList>
    </citation>
    <scope>NUCLEOTIDE SEQUENCE [LARGE SCALE GENOMIC DNA]</scope>
    <source>
        <strain evidence="18 19">BB4</strain>
    </source>
</reference>
<dbReference type="InterPro" id="IPR001789">
    <property type="entry name" value="Sig_transdc_resp-reg_receiver"/>
</dbReference>
<dbReference type="InterPro" id="IPR013656">
    <property type="entry name" value="PAS_4"/>
</dbReference>
<dbReference type="SUPFAM" id="SSF52172">
    <property type="entry name" value="CheY-like"/>
    <property type="match status" value="1"/>
</dbReference>
<organism evidence="18 19">
    <name type="scientific">Dyella koreensis</name>
    <dbReference type="NCBI Taxonomy" id="311235"/>
    <lineage>
        <taxon>Bacteria</taxon>
        <taxon>Pseudomonadati</taxon>
        <taxon>Pseudomonadota</taxon>
        <taxon>Gammaproteobacteria</taxon>
        <taxon>Lysobacterales</taxon>
        <taxon>Rhodanobacteraceae</taxon>
        <taxon>Dyella</taxon>
    </lineage>
</organism>
<keyword evidence="4" id="KW-1003">Cell membrane</keyword>
<dbReference type="Pfam" id="PF00512">
    <property type="entry name" value="HisKA"/>
    <property type="match status" value="1"/>
</dbReference>
<dbReference type="InterPro" id="IPR008207">
    <property type="entry name" value="Sig_transdc_His_kin_Hpt_dom"/>
</dbReference>
<dbReference type="PROSITE" id="PS50112">
    <property type="entry name" value="PAS"/>
    <property type="match status" value="1"/>
</dbReference>
<evidence type="ECO:0000256" key="2">
    <source>
        <dbReference type="ARBA" id="ARBA00004651"/>
    </source>
</evidence>
<evidence type="ECO:0000256" key="6">
    <source>
        <dbReference type="ARBA" id="ARBA00022692"/>
    </source>
</evidence>
<dbReference type="SMART" id="SM00387">
    <property type="entry name" value="HATPase_c"/>
    <property type="match status" value="1"/>
</dbReference>
<comment type="caution">
    <text evidence="18">The sequence shown here is derived from an EMBL/GenBank/DDBJ whole genome shotgun (WGS) entry which is preliminary data.</text>
</comment>
<feature type="domain" description="Histidine kinase" evidence="14">
    <location>
        <begin position="133"/>
        <end position="354"/>
    </location>
</feature>
<evidence type="ECO:0000259" key="15">
    <source>
        <dbReference type="PROSITE" id="PS50110"/>
    </source>
</evidence>
<dbReference type="PROSITE" id="PS50109">
    <property type="entry name" value="HIS_KIN"/>
    <property type="match status" value="1"/>
</dbReference>
<dbReference type="PROSITE" id="PS50894">
    <property type="entry name" value="HPT"/>
    <property type="match status" value="1"/>
</dbReference>
<evidence type="ECO:0000256" key="9">
    <source>
        <dbReference type="ARBA" id="ARBA00022989"/>
    </source>
</evidence>
<dbReference type="SMART" id="SM00448">
    <property type="entry name" value="REC"/>
    <property type="match status" value="1"/>
</dbReference>
<feature type="domain" description="HPt" evidence="17">
    <location>
        <begin position="531"/>
        <end position="624"/>
    </location>
</feature>